<feature type="non-terminal residue" evidence="2">
    <location>
        <position position="1"/>
    </location>
</feature>
<accession>A0A267FSA6</accession>
<name>A0A267FSA6_9PLAT</name>
<evidence type="ECO:0000256" key="1">
    <source>
        <dbReference type="RuleBase" id="RU365010"/>
    </source>
</evidence>
<dbReference type="STRING" id="282301.A0A267FSA6"/>
<dbReference type="GO" id="GO:0045505">
    <property type="term" value="F:dynein intermediate chain binding"/>
    <property type="evidence" value="ECO:0007669"/>
    <property type="project" value="TreeGrafter"/>
</dbReference>
<comment type="subcellular location">
    <subcellularLocation>
        <location evidence="1">Cytoplasm</location>
        <location evidence="1">Cytoskeleton</location>
    </subcellularLocation>
</comment>
<keyword evidence="1" id="KW-0505">Motor protein</keyword>
<reference evidence="2 3" key="1">
    <citation type="submission" date="2017-06" db="EMBL/GenBank/DDBJ databases">
        <title>A platform for efficient transgenesis in Macrostomum lignano, a flatworm model organism for stem cell research.</title>
        <authorList>
            <person name="Berezikov E."/>
        </authorList>
    </citation>
    <scope>NUCLEOTIDE SEQUENCE [LARGE SCALE GENOMIC DNA]</scope>
    <source>
        <strain evidence="2">DV1</strain>
        <tissue evidence="2">Whole organism</tissue>
    </source>
</reference>
<keyword evidence="1" id="KW-0206">Cytoskeleton</keyword>
<comment type="similarity">
    <text evidence="1">Belongs to the dynein light chain family.</text>
</comment>
<dbReference type="AlphaFoldDB" id="A0A267FSA6"/>
<dbReference type="CDD" id="cd21450">
    <property type="entry name" value="DLC-like_DYNLL1-like"/>
    <property type="match status" value="1"/>
</dbReference>
<dbReference type="SUPFAM" id="SSF54648">
    <property type="entry name" value="DLC"/>
    <property type="match status" value="1"/>
</dbReference>
<gene>
    <name evidence="2" type="ORF">BOX15_Mlig014142g2</name>
</gene>
<dbReference type="EMBL" id="NIVC01000854">
    <property type="protein sequence ID" value="PAA75947.1"/>
    <property type="molecule type" value="Genomic_DNA"/>
</dbReference>
<dbReference type="Pfam" id="PF01221">
    <property type="entry name" value="Dynein_light"/>
    <property type="match status" value="1"/>
</dbReference>
<sequence>AGSLRRNATSHLNLVKRATKQQQQQQVMELNRSDLNEDVRRAIQAIVNEVCSVHKDEDAAAQNIKRKLDGQLGSTWHVIVGRSYACHVGHEKNTFGVFKNDNLNIVVFKAGL</sequence>
<dbReference type="SMART" id="SM01375">
    <property type="entry name" value="Dynein_light"/>
    <property type="match status" value="1"/>
</dbReference>
<dbReference type="GO" id="GO:0005874">
    <property type="term" value="C:microtubule"/>
    <property type="evidence" value="ECO:0007669"/>
    <property type="project" value="UniProtKB-KW"/>
</dbReference>
<keyword evidence="1" id="KW-0243">Dynein</keyword>
<keyword evidence="1" id="KW-0963">Cytoplasm</keyword>
<organism evidence="2 3">
    <name type="scientific">Macrostomum lignano</name>
    <dbReference type="NCBI Taxonomy" id="282301"/>
    <lineage>
        <taxon>Eukaryota</taxon>
        <taxon>Metazoa</taxon>
        <taxon>Spiralia</taxon>
        <taxon>Lophotrochozoa</taxon>
        <taxon>Platyhelminthes</taxon>
        <taxon>Rhabditophora</taxon>
        <taxon>Macrostomorpha</taxon>
        <taxon>Macrostomida</taxon>
        <taxon>Macrostomidae</taxon>
        <taxon>Macrostomum</taxon>
    </lineage>
</organism>
<dbReference type="GO" id="GO:0007017">
    <property type="term" value="P:microtubule-based process"/>
    <property type="evidence" value="ECO:0007669"/>
    <property type="project" value="InterPro"/>
</dbReference>
<proteinExistence type="inferred from homology"/>
<evidence type="ECO:0000313" key="2">
    <source>
        <dbReference type="EMBL" id="PAA75947.1"/>
    </source>
</evidence>
<dbReference type="InterPro" id="IPR001372">
    <property type="entry name" value="Dynein_light_chain_typ-1/2"/>
</dbReference>
<dbReference type="PANTHER" id="PTHR11886:SF35">
    <property type="entry name" value="DYNEIN LIGHT CHAIN"/>
    <property type="match status" value="1"/>
</dbReference>
<evidence type="ECO:0000313" key="3">
    <source>
        <dbReference type="Proteomes" id="UP000215902"/>
    </source>
</evidence>
<dbReference type="InterPro" id="IPR037177">
    <property type="entry name" value="DLC_sf"/>
</dbReference>
<comment type="caution">
    <text evidence="2">The sequence shown here is derived from an EMBL/GenBank/DDBJ whole genome shotgun (WGS) entry which is preliminary data.</text>
</comment>
<keyword evidence="3" id="KW-1185">Reference proteome</keyword>
<keyword evidence="1" id="KW-0493">Microtubule</keyword>
<dbReference type="Gene3D" id="3.30.740.10">
    <property type="entry name" value="Protein Inhibitor Of Neuronal Nitric Oxide Synthase"/>
    <property type="match status" value="1"/>
</dbReference>
<dbReference type="Proteomes" id="UP000215902">
    <property type="component" value="Unassembled WGS sequence"/>
</dbReference>
<protein>
    <recommendedName>
        <fullName evidence="1">Dynein light chain</fullName>
    </recommendedName>
</protein>
<dbReference type="OrthoDB" id="6506078at2759"/>
<dbReference type="PANTHER" id="PTHR11886">
    <property type="entry name" value="DYNEIN LIGHT CHAIN"/>
    <property type="match status" value="1"/>
</dbReference>
<dbReference type="GO" id="GO:0005868">
    <property type="term" value="C:cytoplasmic dynein complex"/>
    <property type="evidence" value="ECO:0007669"/>
    <property type="project" value="TreeGrafter"/>
</dbReference>